<keyword evidence="2" id="KW-1185">Reference proteome</keyword>
<organism evidence="1 2">
    <name type="scientific">Acaulospora colombiana</name>
    <dbReference type="NCBI Taxonomy" id="27376"/>
    <lineage>
        <taxon>Eukaryota</taxon>
        <taxon>Fungi</taxon>
        <taxon>Fungi incertae sedis</taxon>
        <taxon>Mucoromycota</taxon>
        <taxon>Glomeromycotina</taxon>
        <taxon>Glomeromycetes</taxon>
        <taxon>Diversisporales</taxon>
        <taxon>Acaulosporaceae</taxon>
        <taxon>Acaulospora</taxon>
    </lineage>
</organism>
<proteinExistence type="predicted"/>
<evidence type="ECO:0000313" key="2">
    <source>
        <dbReference type="Proteomes" id="UP000789525"/>
    </source>
</evidence>
<reference evidence="1" key="1">
    <citation type="submission" date="2021-06" db="EMBL/GenBank/DDBJ databases">
        <authorList>
            <person name="Kallberg Y."/>
            <person name="Tangrot J."/>
            <person name="Rosling A."/>
        </authorList>
    </citation>
    <scope>NUCLEOTIDE SEQUENCE</scope>
    <source>
        <strain evidence="1">CL356</strain>
    </source>
</reference>
<comment type="caution">
    <text evidence="1">The sequence shown here is derived from an EMBL/GenBank/DDBJ whole genome shotgun (WGS) entry which is preliminary data.</text>
</comment>
<dbReference type="EMBL" id="CAJVPT010007741">
    <property type="protein sequence ID" value="CAG8544222.1"/>
    <property type="molecule type" value="Genomic_DNA"/>
</dbReference>
<dbReference type="Proteomes" id="UP000789525">
    <property type="component" value="Unassembled WGS sequence"/>
</dbReference>
<evidence type="ECO:0000313" key="1">
    <source>
        <dbReference type="EMBL" id="CAG8544222.1"/>
    </source>
</evidence>
<name>A0ACA9LR86_9GLOM</name>
<protein>
    <submittedName>
        <fullName evidence="1">7818_t:CDS:1</fullName>
    </submittedName>
</protein>
<sequence>MKTTFFSESSEWSLFKFLKFRQNEDTWTADKQKEHSTYITTLRRIAESGSSKQPIVVSALDTFEVKGEANTKEVTEFWEDMEKEQNAKKLKNILKDLDDDFEPIEQITKKEKHGTRSGRKIPEYCEMTSSSSEGDNNASSDHEQPSIEEEKTSAIRSTKRMKSNDQEQSVNEDELQISSGYSTPSPQLRPPEQLIHQKIMPVQDTTLNPEYELKFREAIKKATKNHVNVPLIGSIQNLQVIEI</sequence>
<gene>
    <name evidence="1" type="ORF">ACOLOM_LOCUS4588</name>
</gene>
<accession>A0ACA9LR86</accession>